<name>A0A1G4IBY9_TRYEQ</name>
<evidence type="ECO:0000256" key="12">
    <source>
        <dbReference type="SAM" id="MobiDB-lite"/>
    </source>
</evidence>
<dbReference type="Gene3D" id="1.10.510.10">
    <property type="entry name" value="Transferase(Phosphotransferase) domain 1"/>
    <property type="match status" value="2"/>
</dbReference>
<accession>A0A1G4IBY9</accession>
<dbReference type="InterPro" id="IPR011009">
    <property type="entry name" value="Kinase-like_dom_sf"/>
</dbReference>
<evidence type="ECO:0000256" key="10">
    <source>
        <dbReference type="PROSITE-ProRule" id="PRU10141"/>
    </source>
</evidence>
<dbReference type="Pfam" id="PF00069">
    <property type="entry name" value="Pkinase"/>
    <property type="match status" value="2"/>
</dbReference>
<proteinExistence type="inferred from homology"/>
<dbReference type="PANTHER" id="PTHR43671:SF98">
    <property type="entry name" value="SERINE_THREONINE-PROTEIN KINASE NEK11"/>
    <property type="match status" value="1"/>
</dbReference>
<evidence type="ECO:0000259" key="13">
    <source>
        <dbReference type="PROSITE" id="PS50011"/>
    </source>
</evidence>
<comment type="caution">
    <text evidence="14">The sequence shown here is derived from an EMBL/GenBank/DDBJ whole genome shotgun (WGS) entry which is preliminary data.</text>
</comment>
<evidence type="ECO:0000313" key="14">
    <source>
        <dbReference type="EMBL" id="SCU69738.1"/>
    </source>
</evidence>
<feature type="coiled-coil region" evidence="11">
    <location>
        <begin position="688"/>
        <end position="715"/>
    </location>
</feature>
<dbReference type="InterPro" id="IPR000719">
    <property type="entry name" value="Prot_kinase_dom"/>
</dbReference>
<dbReference type="PROSITE" id="PS00107">
    <property type="entry name" value="PROTEIN_KINASE_ATP"/>
    <property type="match status" value="1"/>
</dbReference>
<dbReference type="InterPro" id="IPR008271">
    <property type="entry name" value="Ser/Thr_kinase_AS"/>
</dbReference>
<dbReference type="EMBL" id="CZPT02001300">
    <property type="protein sequence ID" value="SCU69738.1"/>
    <property type="molecule type" value="Genomic_DNA"/>
</dbReference>
<evidence type="ECO:0000256" key="3">
    <source>
        <dbReference type="ARBA" id="ARBA00022527"/>
    </source>
</evidence>
<reference evidence="14" key="1">
    <citation type="submission" date="2016-09" db="EMBL/GenBank/DDBJ databases">
        <authorList>
            <person name="Hebert L."/>
            <person name="Moumen B."/>
        </authorList>
    </citation>
    <scope>NUCLEOTIDE SEQUENCE [LARGE SCALE GENOMIC DNA]</scope>
    <source>
        <strain evidence="14">OVI</strain>
    </source>
</reference>
<dbReference type="FunFam" id="1.10.510.10:FF:001112">
    <property type="entry name" value="Serine/threonine-protein kinase, putative"/>
    <property type="match status" value="1"/>
</dbReference>
<feature type="domain" description="Protein kinase" evidence="13">
    <location>
        <begin position="33"/>
        <end position="371"/>
    </location>
</feature>
<evidence type="ECO:0000256" key="4">
    <source>
        <dbReference type="ARBA" id="ARBA00022679"/>
    </source>
</evidence>
<feature type="compositionally biased region" description="Polar residues" evidence="12">
    <location>
        <begin position="472"/>
        <end position="487"/>
    </location>
</feature>
<dbReference type="PROSITE" id="PS50011">
    <property type="entry name" value="PROTEIN_KINASE_DOM"/>
    <property type="match status" value="1"/>
</dbReference>
<keyword evidence="15" id="KW-1185">Reference proteome</keyword>
<comment type="similarity">
    <text evidence="1">Belongs to the protein kinase superfamily. NEK Ser/Thr protein kinase family. NIMA subfamily.</text>
</comment>
<dbReference type="SUPFAM" id="SSF56112">
    <property type="entry name" value="Protein kinase-like (PK-like)"/>
    <property type="match status" value="1"/>
</dbReference>
<dbReference type="GeneID" id="92375247"/>
<dbReference type="Proteomes" id="UP000195570">
    <property type="component" value="Unassembled WGS sequence"/>
</dbReference>
<dbReference type="SMART" id="SM00220">
    <property type="entry name" value="S_TKc"/>
    <property type="match status" value="1"/>
</dbReference>
<feature type="compositionally biased region" description="Polar residues" evidence="12">
    <location>
        <begin position="10"/>
        <end position="26"/>
    </location>
</feature>
<comment type="catalytic activity">
    <reaction evidence="8">
        <text>L-threonyl-[protein] + ATP = O-phospho-L-threonyl-[protein] + ADP + H(+)</text>
        <dbReference type="Rhea" id="RHEA:46608"/>
        <dbReference type="Rhea" id="RHEA-COMP:11060"/>
        <dbReference type="Rhea" id="RHEA-COMP:11605"/>
        <dbReference type="ChEBI" id="CHEBI:15378"/>
        <dbReference type="ChEBI" id="CHEBI:30013"/>
        <dbReference type="ChEBI" id="CHEBI:30616"/>
        <dbReference type="ChEBI" id="CHEBI:61977"/>
        <dbReference type="ChEBI" id="CHEBI:456216"/>
        <dbReference type="EC" id="2.7.11.1"/>
    </reaction>
</comment>
<feature type="region of interest" description="Disordered" evidence="12">
    <location>
        <begin position="133"/>
        <end position="181"/>
    </location>
</feature>
<dbReference type="GO" id="GO:0005524">
    <property type="term" value="F:ATP binding"/>
    <property type="evidence" value="ECO:0007669"/>
    <property type="project" value="UniProtKB-UniRule"/>
</dbReference>
<evidence type="ECO:0000256" key="1">
    <source>
        <dbReference type="ARBA" id="ARBA00010886"/>
    </source>
</evidence>
<keyword evidence="6 14" id="KW-0418">Kinase</keyword>
<gene>
    <name evidence="14" type="ORF">TEOVI_000130700</name>
</gene>
<evidence type="ECO:0000256" key="6">
    <source>
        <dbReference type="ARBA" id="ARBA00022777"/>
    </source>
</evidence>
<evidence type="ECO:0000256" key="9">
    <source>
        <dbReference type="ARBA" id="ARBA00048679"/>
    </source>
</evidence>
<keyword evidence="7 10" id="KW-0067">ATP-binding</keyword>
<keyword evidence="3" id="KW-0723">Serine/threonine-protein kinase</keyword>
<evidence type="ECO:0000256" key="2">
    <source>
        <dbReference type="ARBA" id="ARBA00012513"/>
    </source>
</evidence>
<dbReference type="VEuPathDB" id="TriTrypDB:TEOVI_000130700"/>
<keyword evidence="5 10" id="KW-0547">Nucleotide-binding</keyword>
<feature type="compositionally biased region" description="Basic and acidic residues" evidence="12">
    <location>
        <begin position="172"/>
        <end position="181"/>
    </location>
</feature>
<dbReference type="GO" id="GO:0004674">
    <property type="term" value="F:protein serine/threonine kinase activity"/>
    <property type="evidence" value="ECO:0007669"/>
    <property type="project" value="UniProtKB-KW"/>
</dbReference>
<sequence>MTSRAPWDACTTQSTPQMGNGAQSHHLSGWRRFPRGQQIGSGSFGSVFLSHDTLPGSEWYGQLVAVKVIQLKAISDDEVAHAMNEVAILKNLRHTNVLQYVDSFVDDEQQLCLVTEYMAGGDLSLLLRGSGVCGSRSGSNEKRRSVCSGGGDASMRCGSRSSGRRNAWKTTSRGDKSPSEEHQQWIESFRIVDLVRQCLDGLAHLHECGIIHRDVKPANVYLTESDVVKIGDFGVSKVVSPTDPKLVTFIGTPFYLCPELCLGEPYSFGADIWALGVLTYELYCMKLPFAADNVLAQIHVVTEGQYDREALHCEHTFTPKQLHLLESQYGDAFTRQEKTLHQLVVVLVERMLVMDPMERPSAAQLLREFFIFNPSRCPTPATTPPPSRLSAAEVCDLWATNGIATQTNRVNRLCCRIGSGGEMDDIFPLAAAIPTTSSPLASRVAGSYEELVSSLMPVERRYDVLHISERSGYSTPASSRPVTSQGAASDIADPGGTDAFDTFTQEMINAKISRIPWLRHAEAFSRLSLCEGYDGEVVRVDWKDGENFTLVSSPHKHRNSTPGLRRSRVSDGLSVMGQLALFAEPLSGVDAGSKSMSELLEARLLEVSQSPMASSLTEKSRTTECVITLEANRTAKRQEMEGEADKECENSGGPHMLVGRCRGYSTQTLEAILRKKIYFSYLRRQRKLRAVREAQKAREEESKRLRAELNELYARSYTEKCRHMFAQGGSSRADQFPYPPDELQMTRAPCQLAQVTGLRFESGNFSHDSTAVTKTIDKLAELSCCKPHRPESTVLQPSKLAAEIVRMAADAAAVAARRAEFAAHPPLRLDFRNSDGRSMSCSYSSSVGDPSRGMNTAIYTIPISLYIVRSDIDVSCSRTSIVSDVCDGLLALPMSVALKPIRRRTRLRGIVWRVKEALKANGLDHVLLFPLDIDDDEQVGAEELSLRYVDSAGDAVVVSEPSDWRYTLRDWRKNMNQSWLQLWMAMS</sequence>
<evidence type="ECO:0000256" key="5">
    <source>
        <dbReference type="ARBA" id="ARBA00022741"/>
    </source>
</evidence>
<feature type="binding site" evidence="10">
    <location>
        <position position="67"/>
    </location>
    <ligand>
        <name>ATP</name>
        <dbReference type="ChEBI" id="CHEBI:30616"/>
    </ligand>
</feature>
<evidence type="ECO:0000313" key="15">
    <source>
        <dbReference type="Proteomes" id="UP000195570"/>
    </source>
</evidence>
<keyword evidence="11" id="KW-0175">Coiled coil</keyword>
<evidence type="ECO:0000256" key="8">
    <source>
        <dbReference type="ARBA" id="ARBA00047899"/>
    </source>
</evidence>
<protein>
    <recommendedName>
        <fullName evidence="2">non-specific serine/threonine protein kinase</fullName>
        <ecNumber evidence="2">2.7.11.1</ecNumber>
    </recommendedName>
</protein>
<feature type="region of interest" description="Disordered" evidence="12">
    <location>
        <begin position="1"/>
        <end position="27"/>
    </location>
</feature>
<comment type="catalytic activity">
    <reaction evidence="9">
        <text>L-seryl-[protein] + ATP = O-phospho-L-seryl-[protein] + ADP + H(+)</text>
        <dbReference type="Rhea" id="RHEA:17989"/>
        <dbReference type="Rhea" id="RHEA-COMP:9863"/>
        <dbReference type="Rhea" id="RHEA-COMP:11604"/>
        <dbReference type="ChEBI" id="CHEBI:15378"/>
        <dbReference type="ChEBI" id="CHEBI:29999"/>
        <dbReference type="ChEBI" id="CHEBI:30616"/>
        <dbReference type="ChEBI" id="CHEBI:83421"/>
        <dbReference type="ChEBI" id="CHEBI:456216"/>
        <dbReference type="EC" id="2.7.11.1"/>
    </reaction>
</comment>
<dbReference type="PANTHER" id="PTHR43671">
    <property type="entry name" value="SERINE/THREONINE-PROTEIN KINASE NEK"/>
    <property type="match status" value="1"/>
</dbReference>
<dbReference type="AlphaFoldDB" id="A0A1G4IBY9"/>
<keyword evidence="4" id="KW-0808">Transferase</keyword>
<evidence type="ECO:0000256" key="11">
    <source>
        <dbReference type="SAM" id="Coils"/>
    </source>
</evidence>
<dbReference type="EC" id="2.7.11.1" evidence="2"/>
<dbReference type="InterPro" id="IPR017441">
    <property type="entry name" value="Protein_kinase_ATP_BS"/>
</dbReference>
<dbReference type="PROSITE" id="PS00108">
    <property type="entry name" value="PROTEIN_KINASE_ST"/>
    <property type="match status" value="1"/>
</dbReference>
<evidence type="ECO:0000256" key="7">
    <source>
        <dbReference type="ARBA" id="ARBA00022840"/>
    </source>
</evidence>
<feature type="region of interest" description="Disordered" evidence="12">
    <location>
        <begin position="472"/>
        <end position="496"/>
    </location>
</feature>
<organism evidence="14 15">
    <name type="scientific">Trypanosoma equiperdum</name>
    <dbReference type="NCBI Taxonomy" id="5694"/>
    <lineage>
        <taxon>Eukaryota</taxon>
        <taxon>Discoba</taxon>
        <taxon>Euglenozoa</taxon>
        <taxon>Kinetoplastea</taxon>
        <taxon>Metakinetoplastina</taxon>
        <taxon>Trypanosomatida</taxon>
        <taxon>Trypanosomatidae</taxon>
        <taxon>Trypanosoma</taxon>
    </lineage>
</organism>
<dbReference type="InterPro" id="IPR050660">
    <property type="entry name" value="NEK_Ser/Thr_kinase"/>
</dbReference>
<dbReference type="RefSeq" id="XP_067080649.1">
    <property type="nucleotide sequence ID" value="XM_067224548.1"/>
</dbReference>